<accession>A0A1C6VMF4</accession>
<proteinExistence type="predicted"/>
<dbReference type="RefSeq" id="WP_245715819.1">
    <property type="nucleotide sequence ID" value="NZ_FMIC01000002.1"/>
</dbReference>
<dbReference type="EMBL" id="FMIC01000002">
    <property type="protein sequence ID" value="SCL67519.1"/>
    <property type="molecule type" value="Genomic_DNA"/>
</dbReference>
<dbReference type="AlphaFoldDB" id="A0A1C6VMF4"/>
<dbReference type="Proteomes" id="UP000199343">
    <property type="component" value="Unassembled WGS sequence"/>
</dbReference>
<name>A0A1C6VMF4_9ACTN</name>
<organism evidence="1 2">
    <name type="scientific">Micromonospora peucetia</name>
    <dbReference type="NCBI Taxonomy" id="47871"/>
    <lineage>
        <taxon>Bacteria</taxon>
        <taxon>Bacillati</taxon>
        <taxon>Actinomycetota</taxon>
        <taxon>Actinomycetes</taxon>
        <taxon>Micromonosporales</taxon>
        <taxon>Micromonosporaceae</taxon>
        <taxon>Micromonospora</taxon>
    </lineage>
</organism>
<sequence length="184" mass="21174">MAEMSPRKVRRLGRLFMLGFPLFELVFDFVLLLVTYLVLASIVPNVLGEVAVSPARFAAWIALVRLPMTLAYTLAVSWRGWMALVTRGEVLDPPVRKGWRRALVRVRDWGADAAWSVMAALIVFDHVADPGDARVWQLVAVTAVGPFLLPKSVRGLFWLLRWWWRRRRIYRARHARPDQETINV</sequence>
<evidence type="ECO:0000313" key="2">
    <source>
        <dbReference type="Proteomes" id="UP000199343"/>
    </source>
</evidence>
<evidence type="ECO:0000313" key="1">
    <source>
        <dbReference type="EMBL" id="SCL67519.1"/>
    </source>
</evidence>
<protein>
    <submittedName>
        <fullName evidence="1">Uncharacterized protein</fullName>
    </submittedName>
</protein>
<gene>
    <name evidence="1" type="ORF">GA0070608_3527</name>
</gene>
<reference evidence="1 2" key="1">
    <citation type="submission" date="2016-06" db="EMBL/GenBank/DDBJ databases">
        <authorList>
            <person name="Kjaerup R.B."/>
            <person name="Dalgaard T.S."/>
            <person name="Juul-Madsen H.R."/>
        </authorList>
    </citation>
    <scope>NUCLEOTIDE SEQUENCE [LARGE SCALE GENOMIC DNA]</scope>
    <source>
        <strain evidence="1 2">DSM 43363</strain>
    </source>
</reference>